<keyword evidence="1" id="KW-0472">Membrane</keyword>
<dbReference type="Proteomes" id="UP000214649">
    <property type="component" value="Unassembled WGS sequence"/>
</dbReference>
<dbReference type="AlphaFoldDB" id="A0A239R9E7"/>
<evidence type="ECO:0000313" key="3">
    <source>
        <dbReference type="Proteomes" id="UP000214649"/>
    </source>
</evidence>
<sequence>MNKEFDYVAFAKNFEATNGRPPTADELDNAKWEHFGIRWHTPEESQAELERINASYKPTLGEHLKDALGFLGRGFFKALFFVLMSPLYLTMLFFNLIKSAIGVFLVWFVSKFMFLLVIGMIADLRGESEITGVSKSLVDCLFGSDFISTGNPNFFPHPVLDAWIIGIVIVLLALVATFSKVEEHK</sequence>
<name>A0A239R9E7_STREI</name>
<keyword evidence="1" id="KW-1133">Transmembrane helix</keyword>
<proteinExistence type="predicted"/>
<gene>
    <name evidence="2" type="ORF">SAMN05216470_0672</name>
</gene>
<evidence type="ECO:0000256" key="1">
    <source>
        <dbReference type="SAM" id="Phobius"/>
    </source>
</evidence>
<organism evidence="2 3">
    <name type="scientific">Streptococcus equinus</name>
    <name type="common">Streptococcus bovis</name>
    <dbReference type="NCBI Taxonomy" id="1335"/>
    <lineage>
        <taxon>Bacteria</taxon>
        <taxon>Bacillati</taxon>
        <taxon>Bacillota</taxon>
        <taxon>Bacilli</taxon>
        <taxon>Lactobacillales</taxon>
        <taxon>Streptococcaceae</taxon>
        <taxon>Streptococcus</taxon>
    </lineage>
</organism>
<dbReference type="RefSeq" id="WP_094140400.1">
    <property type="nucleotide sequence ID" value="NZ_FZRA01000002.1"/>
</dbReference>
<feature type="transmembrane region" description="Helical" evidence="1">
    <location>
        <begin position="101"/>
        <end position="122"/>
    </location>
</feature>
<protein>
    <submittedName>
        <fullName evidence="2">Uncharacterized protein</fullName>
    </submittedName>
</protein>
<dbReference type="EMBL" id="FZRA01000002">
    <property type="protein sequence ID" value="SNU07241.1"/>
    <property type="molecule type" value="Genomic_DNA"/>
</dbReference>
<accession>A0A239R9E7</accession>
<feature type="transmembrane region" description="Helical" evidence="1">
    <location>
        <begin position="162"/>
        <end position="181"/>
    </location>
</feature>
<keyword evidence="1" id="KW-0812">Transmembrane</keyword>
<feature type="transmembrane region" description="Helical" evidence="1">
    <location>
        <begin position="74"/>
        <end position="94"/>
    </location>
</feature>
<evidence type="ECO:0000313" key="2">
    <source>
        <dbReference type="EMBL" id="SNU07241.1"/>
    </source>
</evidence>
<reference evidence="2 3" key="1">
    <citation type="submission" date="2017-07" db="EMBL/GenBank/DDBJ databases">
        <authorList>
            <person name="Sun Z.S."/>
            <person name="Albrecht U."/>
            <person name="Echele G."/>
            <person name="Lee C.C."/>
        </authorList>
    </citation>
    <scope>NUCLEOTIDE SEQUENCE [LARGE SCALE GENOMIC DNA]</scope>
    <source>
        <strain evidence="2 3">AR3</strain>
    </source>
</reference>